<evidence type="ECO:0000259" key="12">
    <source>
        <dbReference type="Pfam" id="PF00703"/>
    </source>
</evidence>
<comment type="function">
    <text evidence="11">Exoglycosidase that cleaves the single beta-linked mannose residue from the non-reducing end of beta-mannosidic oligosaccharides of various complexity and length. Prefers mannobiose over mannotriose and has no activity against polymeric mannan. Is also severely restricted by galactosyl substitutions at the +1 subsite.</text>
</comment>
<dbReference type="PANTHER" id="PTHR43730">
    <property type="entry name" value="BETA-MANNOSIDASE"/>
    <property type="match status" value="1"/>
</dbReference>
<evidence type="ECO:0000259" key="14">
    <source>
        <dbReference type="Pfam" id="PF22666"/>
    </source>
</evidence>
<dbReference type="Pfam" id="PF00703">
    <property type="entry name" value="Glyco_hydro_2"/>
    <property type="match status" value="1"/>
</dbReference>
<dbReference type="Gene3D" id="2.60.120.260">
    <property type="entry name" value="Galactose-binding domain-like"/>
    <property type="match status" value="1"/>
</dbReference>
<dbReference type="InterPro" id="IPR036156">
    <property type="entry name" value="Beta-gal/glucu_dom_sf"/>
</dbReference>
<dbReference type="InterPro" id="IPR006102">
    <property type="entry name" value="Ig-like_GH2"/>
</dbReference>
<evidence type="ECO:0000256" key="6">
    <source>
        <dbReference type="ARBA" id="ARBA00023295"/>
    </source>
</evidence>
<dbReference type="InterPro" id="IPR050887">
    <property type="entry name" value="Beta-mannosidase_GH2"/>
</dbReference>
<dbReference type="InterPro" id="IPR041447">
    <property type="entry name" value="Mannosidase_ig"/>
</dbReference>
<dbReference type="Gene3D" id="2.60.40.10">
    <property type="entry name" value="Immunoglobulins"/>
    <property type="match status" value="1"/>
</dbReference>
<keyword evidence="7" id="KW-0624">Polysaccharide degradation</keyword>
<dbReference type="GO" id="GO:0000272">
    <property type="term" value="P:polysaccharide catabolic process"/>
    <property type="evidence" value="ECO:0007669"/>
    <property type="project" value="UniProtKB-KW"/>
</dbReference>
<dbReference type="InterPro" id="IPR008979">
    <property type="entry name" value="Galactose-bd-like_sf"/>
</dbReference>
<dbReference type="InterPro" id="IPR017853">
    <property type="entry name" value="GH"/>
</dbReference>
<evidence type="ECO:0000256" key="7">
    <source>
        <dbReference type="ARBA" id="ARBA00023326"/>
    </source>
</evidence>
<dbReference type="EMBL" id="VCAU01000037">
    <property type="protein sequence ID" value="KAF9889311.1"/>
    <property type="molecule type" value="Genomic_DNA"/>
</dbReference>
<keyword evidence="4" id="KW-0378">Hydrolase</keyword>
<dbReference type="Proteomes" id="UP001194746">
    <property type="component" value="Unassembled WGS sequence"/>
</dbReference>
<organism evidence="15 16">
    <name type="scientific">Aspergillus nanangensis</name>
    <dbReference type="NCBI Taxonomy" id="2582783"/>
    <lineage>
        <taxon>Eukaryota</taxon>
        <taxon>Fungi</taxon>
        <taxon>Dikarya</taxon>
        <taxon>Ascomycota</taxon>
        <taxon>Pezizomycotina</taxon>
        <taxon>Eurotiomycetes</taxon>
        <taxon>Eurotiomycetidae</taxon>
        <taxon>Eurotiales</taxon>
        <taxon>Aspergillaceae</taxon>
        <taxon>Aspergillus</taxon>
        <taxon>Aspergillus subgen. Circumdati</taxon>
    </lineage>
</organism>
<dbReference type="GO" id="GO:0006516">
    <property type="term" value="P:glycoprotein catabolic process"/>
    <property type="evidence" value="ECO:0007669"/>
    <property type="project" value="TreeGrafter"/>
</dbReference>
<dbReference type="SUPFAM" id="SSF49303">
    <property type="entry name" value="beta-Galactosidase/glucuronidase domain"/>
    <property type="match status" value="1"/>
</dbReference>
<evidence type="ECO:0000256" key="11">
    <source>
        <dbReference type="ARBA" id="ARBA00053325"/>
    </source>
</evidence>
<accession>A0AAD4CMQ3</accession>
<protein>
    <recommendedName>
        <fullName evidence="9">Beta-mannosidase B</fullName>
        <ecNumber evidence="3">3.2.1.25</ecNumber>
    </recommendedName>
    <alternativeName>
        <fullName evidence="10">Mannanase B</fullName>
    </alternativeName>
</protein>
<dbReference type="Pfam" id="PF17786">
    <property type="entry name" value="Mannosidase_ig"/>
    <property type="match status" value="1"/>
</dbReference>
<feature type="domain" description="Mannosidase Ig/CBM-like" evidence="13">
    <location>
        <begin position="672"/>
        <end position="758"/>
    </location>
</feature>
<evidence type="ECO:0000259" key="13">
    <source>
        <dbReference type="Pfam" id="PF17786"/>
    </source>
</evidence>
<dbReference type="InterPro" id="IPR054593">
    <property type="entry name" value="Beta-mannosidase-like_N2"/>
</dbReference>
<evidence type="ECO:0000256" key="10">
    <source>
        <dbReference type="ARBA" id="ARBA00041614"/>
    </source>
</evidence>
<evidence type="ECO:0000256" key="5">
    <source>
        <dbReference type="ARBA" id="ARBA00023277"/>
    </source>
</evidence>
<dbReference type="GO" id="GO:0004567">
    <property type="term" value="F:beta-mannosidase activity"/>
    <property type="evidence" value="ECO:0007669"/>
    <property type="project" value="UniProtKB-EC"/>
</dbReference>
<sequence length="837" mass="95161">MGVTSTTRELSSGWTFKRTDEEDGDWKHVQRVPTVVHLDLMDNGLNSLMHSRPAVSQIHFSTATSWTSNVPNDASVYLIFEGLDTFASVRLNKTVILESENMFLSHRVNITRFLTRDAPNELVIDFDSALLRGRALEKEHSEHRFIAHNGESGRVAVRKAQYHWGWDWGPVLMTAGPWRPVRLQICSAHIEDVWIKYDVHQDLEKVTGTVHVHVQGECNRARLSIRLSSGQTVFSQTVDDLASQASFSIDFSLDHPELWYPAGYGQQALYSVTVEVLEGDTTLDDWTRKTGFRRNELVQKEDRHGVSFYFRINNIDVFCGGSCWIPSDNFIPRISPARYRQWLQLMVDGNQIMTRVWGGGIYEEDCFYDTCDELGILVWQDFMFACGSYPAWPALLESVAEEAKQAVHRLRHHPSVILYAGNNEDYQFQEGYNLDYDYSNKNPDSWLKGSFPARYIYEHLLPSIVSGESHGVPYWPGSPFSNGKHSADPKVGDIHQWDVWHGTQEHYQTFDRIGGRFNSEFGMEAFPAMSTIRDFVTNPSELASHSRTLDFHNKADGHARRIALYLADNFPAMTGLESHVYITQLLQSEAITFAYRGWRRQWGDGRRCGGALVWQLNDCWPGTSWAIVDNFLRKKPAFYTISRTMQPLAIGVQRDYSDVTVCHARPSQSSPYALWVTNSLMKDAYAKVELRFVSVATGQDIRAPVVKDGCVLVANGTTEILSGTIANTREEPCVLTARLLVNDKCISRDADWPQPLKYLSFAKRGVLIDASEPGRYKVTVERPTKRLMFDERDGVEPSDNCIDVVPGDPQTIEYKGLETDMRAGVPKYRYLGSDEHQ</sequence>
<dbReference type="Pfam" id="PF22666">
    <property type="entry name" value="Glyco_hydro_2_N2"/>
    <property type="match status" value="1"/>
</dbReference>
<dbReference type="SUPFAM" id="SSF49785">
    <property type="entry name" value="Galactose-binding domain-like"/>
    <property type="match status" value="1"/>
</dbReference>
<proteinExistence type="inferred from homology"/>
<dbReference type="PANTHER" id="PTHR43730:SF1">
    <property type="entry name" value="BETA-MANNOSIDASE"/>
    <property type="match status" value="1"/>
</dbReference>
<comment type="catalytic activity">
    <reaction evidence="1">
        <text>Hydrolysis of terminal, non-reducing beta-D-mannose residues in beta-D-mannosides.</text>
        <dbReference type="EC" id="3.2.1.25"/>
    </reaction>
</comment>
<comment type="similarity">
    <text evidence="8">Belongs to the glycosyl hydrolase 2 family. Beta-mannosidase B subfamily.</text>
</comment>
<evidence type="ECO:0000256" key="8">
    <source>
        <dbReference type="ARBA" id="ARBA00038429"/>
    </source>
</evidence>
<dbReference type="Gene3D" id="3.20.20.80">
    <property type="entry name" value="Glycosidases"/>
    <property type="match status" value="1"/>
</dbReference>
<dbReference type="EC" id="3.2.1.25" evidence="3"/>
<evidence type="ECO:0000256" key="2">
    <source>
        <dbReference type="ARBA" id="ARBA00004740"/>
    </source>
</evidence>
<comment type="pathway">
    <text evidence="2">Glycan metabolism; N-glycan degradation.</text>
</comment>
<keyword evidence="5" id="KW-0119">Carbohydrate metabolism</keyword>
<dbReference type="SUPFAM" id="SSF51445">
    <property type="entry name" value="(Trans)glycosidases"/>
    <property type="match status" value="1"/>
</dbReference>
<reference evidence="15" key="2">
    <citation type="submission" date="2020-02" db="EMBL/GenBank/DDBJ databases">
        <authorList>
            <person name="Gilchrist C.L.M."/>
            <person name="Chooi Y.-H."/>
        </authorList>
    </citation>
    <scope>NUCLEOTIDE SEQUENCE</scope>
    <source>
        <strain evidence="15">MST-FP2251</strain>
    </source>
</reference>
<comment type="caution">
    <text evidence="15">The sequence shown here is derived from an EMBL/GenBank/DDBJ whole genome shotgun (WGS) entry which is preliminary data.</text>
</comment>
<evidence type="ECO:0000313" key="15">
    <source>
        <dbReference type="EMBL" id="KAF9889311.1"/>
    </source>
</evidence>
<reference evidence="15" key="1">
    <citation type="journal article" date="2019" name="Beilstein J. Org. Chem.">
        <title>Nanangenines: drimane sesquiterpenoids as the dominant metabolite cohort of a novel Australian fungus, Aspergillus nanangensis.</title>
        <authorList>
            <person name="Lacey H.J."/>
            <person name="Gilchrist C.L.M."/>
            <person name="Crombie A."/>
            <person name="Kalaitzis J.A."/>
            <person name="Vuong D."/>
            <person name="Rutledge P.J."/>
            <person name="Turner P."/>
            <person name="Pitt J.I."/>
            <person name="Lacey E."/>
            <person name="Chooi Y.H."/>
            <person name="Piggott A.M."/>
        </authorList>
    </citation>
    <scope>NUCLEOTIDE SEQUENCE</scope>
    <source>
        <strain evidence="15">MST-FP2251</strain>
    </source>
</reference>
<feature type="domain" description="Beta-mannosidase-like galactose-binding" evidence="14">
    <location>
        <begin position="14"/>
        <end position="179"/>
    </location>
</feature>
<evidence type="ECO:0000313" key="16">
    <source>
        <dbReference type="Proteomes" id="UP001194746"/>
    </source>
</evidence>
<evidence type="ECO:0000256" key="4">
    <source>
        <dbReference type="ARBA" id="ARBA00022801"/>
    </source>
</evidence>
<feature type="domain" description="Glycoside hydrolase family 2 immunoglobulin-like beta-sandwich" evidence="12">
    <location>
        <begin position="188"/>
        <end position="293"/>
    </location>
</feature>
<keyword evidence="16" id="KW-1185">Reference proteome</keyword>
<evidence type="ECO:0000256" key="9">
    <source>
        <dbReference type="ARBA" id="ARBA00041069"/>
    </source>
</evidence>
<dbReference type="FunFam" id="3.20.20.80:FF:000050">
    <property type="entry name" value="Beta-mannosidase B"/>
    <property type="match status" value="1"/>
</dbReference>
<evidence type="ECO:0000256" key="3">
    <source>
        <dbReference type="ARBA" id="ARBA00012754"/>
    </source>
</evidence>
<dbReference type="InterPro" id="IPR013783">
    <property type="entry name" value="Ig-like_fold"/>
</dbReference>
<keyword evidence="6" id="KW-0326">Glycosidase</keyword>
<gene>
    <name evidence="15" type="ORF">FE257_007420</name>
</gene>
<dbReference type="AlphaFoldDB" id="A0AAD4CMQ3"/>
<evidence type="ECO:0000256" key="1">
    <source>
        <dbReference type="ARBA" id="ARBA00000829"/>
    </source>
</evidence>
<name>A0AAD4CMQ3_ASPNN</name>